<evidence type="ECO:0000313" key="2">
    <source>
        <dbReference type="Proteomes" id="UP000007800"/>
    </source>
</evidence>
<keyword evidence="2" id="KW-1185">Reference proteome</keyword>
<proteinExistence type="predicted"/>
<evidence type="ECO:0000313" key="1">
    <source>
        <dbReference type="EMBL" id="EER07663.1"/>
    </source>
</evidence>
<sequence>MSIWLDELKVKGAKSTVGKLYNILNDLTQPTYIPIDNLPKNARHLHYSWVDGNAFKSMALEIRKQQQRARSKRAMNDKVDEANDAYGAPFKDEVESSLPKYGKYLLMMTK</sequence>
<dbReference type="InParanoid" id="C5L6K2"/>
<protein>
    <submittedName>
        <fullName evidence="1">Uncharacterized protein</fullName>
    </submittedName>
</protein>
<dbReference type="EMBL" id="GG679769">
    <property type="protein sequence ID" value="EER07663.1"/>
    <property type="molecule type" value="Genomic_DNA"/>
</dbReference>
<organism evidence="2">
    <name type="scientific">Perkinsus marinus (strain ATCC 50983 / TXsc)</name>
    <dbReference type="NCBI Taxonomy" id="423536"/>
    <lineage>
        <taxon>Eukaryota</taxon>
        <taxon>Sar</taxon>
        <taxon>Alveolata</taxon>
        <taxon>Perkinsozoa</taxon>
        <taxon>Perkinsea</taxon>
        <taxon>Perkinsida</taxon>
        <taxon>Perkinsidae</taxon>
        <taxon>Perkinsus</taxon>
    </lineage>
</organism>
<gene>
    <name evidence="1" type="ORF">Pmar_PMAR024069</name>
</gene>
<dbReference type="RefSeq" id="XP_002775847.1">
    <property type="nucleotide sequence ID" value="XM_002775801.1"/>
</dbReference>
<dbReference type="Proteomes" id="UP000007800">
    <property type="component" value="Unassembled WGS sequence"/>
</dbReference>
<dbReference type="GeneID" id="9042378"/>
<dbReference type="OMA" id="YLLMMTK"/>
<dbReference type="AlphaFoldDB" id="C5L6K2"/>
<name>C5L6K2_PERM5</name>
<reference evidence="1 2" key="1">
    <citation type="submission" date="2008-07" db="EMBL/GenBank/DDBJ databases">
        <authorList>
            <person name="El-Sayed N."/>
            <person name="Caler E."/>
            <person name="Inman J."/>
            <person name="Amedeo P."/>
            <person name="Hass B."/>
            <person name="Wortman J."/>
        </authorList>
    </citation>
    <scope>NUCLEOTIDE SEQUENCE [LARGE SCALE GENOMIC DNA]</scope>
    <source>
        <strain evidence="2">ATCC 50983 / TXsc</strain>
    </source>
</reference>
<accession>C5L6K2</accession>